<evidence type="ECO:0000256" key="5">
    <source>
        <dbReference type="ARBA" id="ARBA00023136"/>
    </source>
</evidence>
<feature type="transmembrane region" description="Helical" evidence="6">
    <location>
        <begin position="34"/>
        <end position="55"/>
    </location>
</feature>
<gene>
    <name evidence="7" type="ORF">ACHAWO_002144</name>
</gene>
<accession>A0ABD3QRV5</accession>
<evidence type="ECO:0000256" key="1">
    <source>
        <dbReference type="ARBA" id="ARBA00004141"/>
    </source>
</evidence>
<comment type="caution">
    <text evidence="7">The sequence shown here is derived from an EMBL/GenBank/DDBJ whole genome shotgun (WGS) entry which is preliminary data.</text>
</comment>
<dbReference type="Proteomes" id="UP001530400">
    <property type="component" value="Unassembled WGS sequence"/>
</dbReference>
<sequence>MKKSQGRPKPQNQAHQVVAAIPSSALYHTNKETMFIVAISTLILYLMPSIMGFGIDHQMTSTFLHETPNAMHPNLIATTAALPNPLSPVFEKYMSTLASFPLPTKMLTGAALATAGDAIAQKREDEDYDASRGASFAAFDMIYRAAQHVLFPIIVKLCHGQYLLGMMGAIGAASLADVSTLTAMERSLASQLIIVPFLYYPVFFTFTGVMQGLSFEDGLERAKQNFVPLMKRNLLFWIPVQYVQFCYIPTDLQIPFLSCAGLAWTFTLSVLAGSAKKYSSEDPDHEIYCVIGTENDCVLPDDELIPVPDIFDDFGDSQISSMEFDTEDRAELVAAIEEERELVSTK</sequence>
<reference evidence="7 8" key="1">
    <citation type="submission" date="2024-10" db="EMBL/GenBank/DDBJ databases">
        <title>Updated reference genomes for cyclostephanoid diatoms.</title>
        <authorList>
            <person name="Roberts W.R."/>
            <person name="Alverson A.J."/>
        </authorList>
    </citation>
    <scope>NUCLEOTIDE SEQUENCE [LARGE SCALE GENOMIC DNA]</scope>
    <source>
        <strain evidence="7 8">AJA010-31</strain>
    </source>
</reference>
<keyword evidence="4 6" id="KW-1133">Transmembrane helix</keyword>
<evidence type="ECO:0000256" key="6">
    <source>
        <dbReference type="RuleBase" id="RU363053"/>
    </source>
</evidence>
<feature type="transmembrane region" description="Helical" evidence="6">
    <location>
        <begin position="193"/>
        <end position="213"/>
    </location>
</feature>
<dbReference type="GO" id="GO:0016020">
    <property type="term" value="C:membrane"/>
    <property type="evidence" value="ECO:0007669"/>
    <property type="project" value="UniProtKB-SubCell"/>
</dbReference>
<feature type="transmembrane region" description="Helical" evidence="6">
    <location>
        <begin position="149"/>
        <end position="173"/>
    </location>
</feature>
<evidence type="ECO:0000256" key="2">
    <source>
        <dbReference type="ARBA" id="ARBA00006824"/>
    </source>
</evidence>
<evidence type="ECO:0000313" key="8">
    <source>
        <dbReference type="Proteomes" id="UP001530400"/>
    </source>
</evidence>
<dbReference type="Pfam" id="PF04117">
    <property type="entry name" value="Mpv17_PMP22"/>
    <property type="match status" value="1"/>
</dbReference>
<comment type="subcellular location">
    <subcellularLocation>
        <location evidence="1">Membrane</location>
        <topology evidence="1">Multi-pass membrane protein</topology>
    </subcellularLocation>
</comment>
<evidence type="ECO:0000256" key="3">
    <source>
        <dbReference type="ARBA" id="ARBA00022692"/>
    </source>
</evidence>
<dbReference type="EMBL" id="JALLPJ020000104">
    <property type="protein sequence ID" value="KAL3802296.1"/>
    <property type="molecule type" value="Genomic_DNA"/>
</dbReference>
<keyword evidence="3 6" id="KW-0812">Transmembrane</keyword>
<evidence type="ECO:0000256" key="4">
    <source>
        <dbReference type="ARBA" id="ARBA00022989"/>
    </source>
</evidence>
<proteinExistence type="inferred from homology"/>
<keyword evidence="5 6" id="KW-0472">Membrane</keyword>
<name>A0ABD3QRV5_9STRA</name>
<organism evidence="7 8">
    <name type="scientific">Cyclotella atomus</name>
    <dbReference type="NCBI Taxonomy" id="382360"/>
    <lineage>
        <taxon>Eukaryota</taxon>
        <taxon>Sar</taxon>
        <taxon>Stramenopiles</taxon>
        <taxon>Ochrophyta</taxon>
        <taxon>Bacillariophyta</taxon>
        <taxon>Coscinodiscophyceae</taxon>
        <taxon>Thalassiosirophycidae</taxon>
        <taxon>Stephanodiscales</taxon>
        <taxon>Stephanodiscaceae</taxon>
        <taxon>Cyclotella</taxon>
    </lineage>
</organism>
<dbReference type="PANTHER" id="PTHR11266:SF17">
    <property type="entry name" value="PROTEIN MPV17"/>
    <property type="match status" value="1"/>
</dbReference>
<dbReference type="AlphaFoldDB" id="A0ABD3QRV5"/>
<keyword evidence="8" id="KW-1185">Reference proteome</keyword>
<dbReference type="InterPro" id="IPR007248">
    <property type="entry name" value="Mpv17_PMP22"/>
</dbReference>
<evidence type="ECO:0000313" key="7">
    <source>
        <dbReference type="EMBL" id="KAL3802296.1"/>
    </source>
</evidence>
<comment type="similarity">
    <text evidence="2 6">Belongs to the peroxisomal membrane protein PXMP2/4 family.</text>
</comment>
<dbReference type="PANTHER" id="PTHR11266">
    <property type="entry name" value="PEROXISOMAL MEMBRANE PROTEIN 2, PXMP2 MPV17"/>
    <property type="match status" value="1"/>
</dbReference>
<protein>
    <submittedName>
        <fullName evidence="7">Uncharacterized protein</fullName>
    </submittedName>
</protein>